<proteinExistence type="predicted"/>
<dbReference type="Proteomes" id="UP001408356">
    <property type="component" value="Unassembled WGS sequence"/>
</dbReference>
<accession>A0ABR2UQ38</accession>
<dbReference type="SUPFAM" id="SSF51905">
    <property type="entry name" value="FAD/NAD(P)-binding domain"/>
    <property type="match status" value="1"/>
</dbReference>
<dbReference type="EMBL" id="JARVKF010000404">
    <property type="protein sequence ID" value="KAK9416765.1"/>
    <property type="molecule type" value="Genomic_DNA"/>
</dbReference>
<dbReference type="InterPro" id="IPR036188">
    <property type="entry name" value="FAD/NAD-bd_sf"/>
</dbReference>
<evidence type="ECO:0000313" key="2">
    <source>
        <dbReference type="Proteomes" id="UP001408356"/>
    </source>
</evidence>
<gene>
    <name evidence="1" type="ORF">SUNI508_09463</name>
</gene>
<name>A0ABR2UQ38_9PEZI</name>
<reference evidence="1 2" key="1">
    <citation type="journal article" date="2024" name="J. Plant Pathol.">
        <title>Sequence and assembly of the genome of Seiridium unicorne, isolate CBS 538.82, causal agent of cypress canker disease.</title>
        <authorList>
            <person name="Scali E."/>
            <person name="Rocca G.D."/>
            <person name="Danti R."/>
            <person name="Garbelotto M."/>
            <person name="Barberini S."/>
            <person name="Baroncelli R."/>
            <person name="Emiliani G."/>
        </authorList>
    </citation>
    <scope>NUCLEOTIDE SEQUENCE [LARGE SCALE GENOMIC DNA]</scope>
    <source>
        <strain evidence="1 2">BM-138-508</strain>
    </source>
</reference>
<dbReference type="Gene3D" id="3.50.50.60">
    <property type="entry name" value="FAD/NAD(P)-binding domain"/>
    <property type="match status" value="1"/>
</dbReference>
<evidence type="ECO:0000313" key="1">
    <source>
        <dbReference type="EMBL" id="KAK9416765.1"/>
    </source>
</evidence>
<comment type="caution">
    <text evidence="1">The sequence shown here is derived from an EMBL/GenBank/DDBJ whole genome shotgun (WGS) entry which is preliminary data.</text>
</comment>
<keyword evidence="2" id="KW-1185">Reference proteome</keyword>
<organism evidence="1 2">
    <name type="scientific">Seiridium unicorne</name>
    <dbReference type="NCBI Taxonomy" id="138068"/>
    <lineage>
        <taxon>Eukaryota</taxon>
        <taxon>Fungi</taxon>
        <taxon>Dikarya</taxon>
        <taxon>Ascomycota</taxon>
        <taxon>Pezizomycotina</taxon>
        <taxon>Sordariomycetes</taxon>
        <taxon>Xylariomycetidae</taxon>
        <taxon>Amphisphaeriales</taxon>
        <taxon>Sporocadaceae</taxon>
        <taxon>Seiridium</taxon>
    </lineage>
</organism>
<sequence>MNGSSGTKRLNSPTLSSDPVANSWNTLSTFKKYGRDLSILNETVVSCADVLVEPHDMGDIRVQHSERVDVGRRVWSFPFLEPLPRIAPGTVNPAAMSSEAASSQAQIVFDGFNAALAHKDVDKLASCFYAEQAFWRDIIALTGLRGIAGTVEFSGNAHFAVMGPTMTNSPALGCSDKLLLLPVKSEGNGPVLRKIWVLSTWIETLSEQTEDETVLSSPDKSLVANTVNTDAFMAGAGSSGLEVAARLKALGVDSIVVDRNEHIGDNWTRRPGYRNARILAEQGVKMRYTRFTL</sequence>
<protein>
    <submittedName>
        <fullName evidence="1">FAD/NAD(P)-binding domain-containing protein</fullName>
    </submittedName>
</protein>